<dbReference type="InterPro" id="IPR051416">
    <property type="entry name" value="phD-YefM_TA_antitoxins"/>
</dbReference>
<protein>
    <recommendedName>
        <fullName evidence="2">Antitoxin</fullName>
    </recommendedName>
</protein>
<dbReference type="AlphaFoldDB" id="A0A516G7J4"/>
<dbReference type="Proteomes" id="UP000315395">
    <property type="component" value="Chromosome"/>
</dbReference>
<evidence type="ECO:0000256" key="3">
    <source>
        <dbReference type="SAM" id="MobiDB-lite"/>
    </source>
</evidence>
<dbReference type="GO" id="GO:0097351">
    <property type="term" value="F:toxin sequestering activity"/>
    <property type="evidence" value="ECO:0007669"/>
    <property type="project" value="TreeGrafter"/>
</dbReference>
<dbReference type="Gene3D" id="3.40.1620.10">
    <property type="entry name" value="YefM-like domain"/>
    <property type="match status" value="1"/>
</dbReference>
<organism evidence="4 5">
    <name type="scientific">Ornithinimicrobium ciconiae</name>
    <dbReference type="NCBI Taxonomy" id="2594265"/>
    <lineage>
        <taxon>Bacteria</taxon>
        <taxon>Bacillati</taxon>
        <taxon>Actinomycetota</taxon>
        <taxon>Actinomycetes</taxon>
        <taxon>Micrococcales</taxon>
        <taxon>Ornithinimicrobiaceae</taxon>
        <taxon>Ornithinimicrobium</taxon>
    </lineage>
</organism>
<proteinExistence type="inferred from homology"/>
<dbReference type="InterPro" id="IPR006442">
    <property type="entry name" value="Antitoxin_Phd/YefM"/>
</dbReference>
<dbReference type="SUPFAM" id="SSF143120">
    <property type="entry name" value="YefM-like"/>
    <property type="match status" value="1"/>
</dbReference>
<evidence type="ECO:0000256" key="2">
    <source>
        <dbReference type="RuleBase" id="RU362080"/>
    </source>
</evidence>
<keyword evidence="5" id="KW-1185">Reference proteome</keyword>
<sequence>MSTVGIRELRQSASAVVARAAAGETITITDRGRPVAQIGPRTPNGLQALREQGLVREPRASAADVPLPAPLPDDAPSLSQSLEADREERLR</sequence>
<name>A0A516G7J4_9MICO</name>
<dbReference type="KEGG" id="orz:FNH13_03135"/>
<accession>A0A516G7J4</accession>
<dbReference type="PANTHER" id="PTHR35377">
    <property type="entry name" value="ANTITOXIN VAPB49-RELATED-RELATED"/>
    <property type="match status" value="1"/>
</dbReference>
<evidence type="ECO:0000313" key="4">
    <source>
        <dbReference type="EMBL" id="QDO87452.1"/>
    </source>
</evidence>
<comment type="similarity">
    <text evidence="1 2">Belongs to the phD/YefM antitoxin family.</text>
</comment>
<dbReference type="PANTHER" id="PTHR35377:SF5">
    <property type="entry name" value="ANTITOXIN VAPB46"/>
    <property type="match status" value="1"/>
</dbReference>
<feature type="region of interest" description="Disordered" evidence="3">
    <location>
        <begin position="58"/>
        <end position="91"/>
    </location>
</feature>
<dbReference type="InterPro" id="IPR036165">
    <property type="entry name" value="YefM-like_sf"/>
</dbReference>
<dbReference type="NCBIfam" id="TIGR01552">
    <property type="entry name" value="phd_fam"/>
    <property type="match status" value="1"/>
</dbReference>
<dbReference type="Pfam" id="PF02604">
    <property type="entry name" value="PhdYeFM_antitox"/>
    <property type="match status" value="1"/>
</dbReference>
<gene>
    <name evidence="4" type="ORF">FNH13_03135</name>
</gene>
<dbReference type="OrthoDB" id="557859at2"/>
<dbReference type="RefSeq" id="WP_143782110.1">
    <property type="nucleotide sequence ID" value="NZ_CP041616.1"/>
</dbReference>
<reference evidence="4 5" key="1">
    <citation type="submission" date="2019-07" db="EMBL/GenBank/DDBJ databases">
        <title>complete genome sequencing of Ornithinimicrobium sp. H23M54.</title>
        <authorList>
            <person name="Bae J.-W."/>
            <person name="Lee S.-Y."/>
        </authorList>
    </citation>
    <scope>NUCLEOTIDE SEQUENCE [LARGE SCALE GENOMIC DNA]</scope>
    <source>
        <strain evidence="4 5">H23M54</strain>
    </source>
</reference>
<comment type="function">
    <text evidence="2">Antitoxin component of a type II toxin-antitoxin (TA) system.</text>
</comment>
<evidence type="ECO:0000256" key="1">
    <source>
        <dbReference type="ARBA" id="ARBA00009981"/>
    </source>
</evidence>
<dbReference type="EMBL" id="CP041616">
    <property type="protein sequence ID" value="QDO87452.1"/>
    <property type="molecule type" value="Genomic_DNA"/>
</dbReference>
<evidence type="ECO:0000313" key="5">
    <source>
        <dbReference type="Proteomes" id="UP000315395"/>
    </source>
</evidence>